<comment type="caution">
    <text evidence="2">The sequence shown here is derived from an EMBL/GenBank/DDBJ whole genome shotgun (WGS) entry which is preliminary data.</text>
</comment>
<sequence length="87" mass="9140">MADFKRTLIPGRGPLAKVPAPAVFLLVLALFGVGVWVRGPVGATLLGVLVVGVATLLAVTWRYLEPSARVLRLLVLAVLVLVTVSVL</sequence>
<name>A0A495X9D9_9PSEU</name>
<proteinExistence type="predicted"/>
<dbReference type="EMBL" id="RBXR01000001">
    <property type="protein sequence ID" value="RKT69986.1"/>
    <property type="molecule type" value="Genomic_DNA"/>
</dbReference>
<keyword evidence="1" id="KW-1133">Transmembrane helix</keyword>
<organism evidence="2 3">
    <name type="scientific">Saccharothrix variisporea</name>
    <dbReference type="NCBI Taxonomy" id="543527"/>
    <lineage>
        <taxon>Bacteria</taxon>
        <taxon>Bacillati</taxon>
        <taxon>Actinomycetota</taxon>
        <taxon>Actinomycetes</taxon>
        <taxon>Pseudonocardiales</taxon>
        <taxon>Pseudonocardiaceae</taxon>
        <taxon>Saccharothrix</taxon>
    </lineage>
</organism>
<feature type="transmembrane region" description="Helical" evidence="1">
    <location>
        <begin position="70"/>
        <end position="86"/>
    </location>
</feature>
<gene>
    <name evidence="2" type="ORF">DFJ66_3227</name>
</gene>
<dbReference type="Proteomes" id="UP000272729">
    <property type="component" value="Unassembled WGS sequence"/>
</dbReference>
<accession>A0A495X9D9</accession>
<feature type="transmembrane region" description="Helical" evidence="1">
    <location>
        <begin position="43"/>
        <end position="63"/>
    </location>
</feature>
<dbReference type="RefSeq" id="WP_121222147.1">
    <property type="nucleotide sequence ID" value="NZ_JBIUBA010000010.1"/>
</dbReference>
<keyword evidence="1" id="KW-0812">Transmembrane</keyword>
<evidence type="ECO:0000256" key="1">
    <source>
        <dbReference type="SAM" id="Phobius"/>
    </source>
</evidence>
<protein>
    <submittedName>
        <fullName evidence="2">Uncharacterized protein</fullName>
    </submittedName>
</protein>
<feature type="transmembrane region" description="Helical" evidence="1">
    <location>
        <begin position="20"/>
        <end position="37"/>
    </location>
</feature>
<evidence type="ECO:0000313" key="3">
    <source>
        <dbReference type="Proteomes" id="UP000272729"/>
    </source>
</evidence>
<evidence type="ECO:0000313" key="2">
    <source>
        <dbReference type="EMBL" id="RKT69986.1"/>
    </source>
</evidence>
<dbReference type="AlphaFoldDB" id="A0A495X9D9"/>
<keyword evidence="1" id="KW-0472">Membrane</keyword>
<keyword evidence="3" id="KW-1185">Reference proteome</keyword>
<reference evidence="2 3" key="1">
    <citation type="submission" date="2018-10" db="EMBL/GenBank/DDBJ databases">
        <title>Sequencing the genomes of 1000 actinobacteria strains.</title>
        <authorList>
            <person name="Klenk H.-P."/>
        </authorList>
    </citation>
    <scope>NUCLEOTIDE SEQUENCE [LARGE SCALE GENOMIC DNA]</scope>
    <source>
        <strain evidence="2 3">DSM 43911</strain>
    </source>
</reference>